<reference evidence="1 2" key="1">
    <citation type="journal article" date="2016" name="Nat. Commun.">
        <title>Ectomycorrhizal ecology is imprinted in the genome of the dominant symbiotic fungus Cenococcum geophilum.</title>
        <authorList>
            <consortium name="DOE Joint Genome Institute"/>
            <person name="Peter M."/>
            <person name="Kohler A."/>
            <person name="Ohm R.A."/>
            <person name="Kuo A."/>
            <person name="Krutzmann J."/>
            <person name="Morin E."/>
            <person name="Arend M."/>
            <person name="Barry K.W."/>
            <person name="Binder M."/>
            <person name="Choi C."/>
            <person name="Clum A."/>
            <person name="Copeland A."/>
            <person name="Grisel N."/>
            <person name="Haridas S."/>
            <person name="Kipfer T."/>
            <person name="LaButti K."/>
            <person name="Lindquist E."/>
            <person name="Lipzen A."/>
            <person name="Maire R."/>
            <person name="Meier B."/>
            <person name="Mihaltcheva S."/>
            <person name="Molinier V."/>
            <person name="Murat C."/>
            <person name="Poggeler S."/>
            <person name="Quandt C.A."/>
            <person name="Sperisen C."/>
            <person name="Tritt A."/>
            <person name="Tisserant E."/>
            <person name="Crous P.W."/>
            <person name="Henrissat B."/>
            <person name="Nehls U."/>
            <person name="Egli S."/>
            <person name="Spatafora J.W."/>
            <person name="Grigoriev I.V."/>
            <person name="Martin F.M."/>
        </authorList>
    </citation>
    <scope>NUCLEOTIDE SEQUENCE [LARGE SCALE GENOMIC DNA]</scope>
    <source>
        <strain evidence="1 2">CBS 459.81</strain>
    </source>
</reference>
<dbReference type="AlphaFoldDB" id="A0A8E2JD78"/>
<name>A0A8E2JD78_9PEZI</name>
<dbReference type="EMBL" id="KV745078">
    <property type="protein sequence ID" value="OCK78153.1"/>
    <property type="molecule type" value="Genomic_DNA"/>
</dbReference>
<proteinExistence type="predicted"/>
<evidence type="ECO:0000313" key="1">
    <source>
        <dbReference type="EMBL" id="OCK78153.1"/>
    </source>
</evidence>
<evidence type="ECO:0000313" key="2">
    <source>
        <dbReference type="Proteomes" id="UP000250266"/>
    </source>
</evidence>
<organism evidence="1 2">
    <name type="scientific">Lepidopterella palustris CBS 459.81</name>
    <dbReference type="NCBI Taxonomy" id="1314670"/>
    <lineage>
        <taxon>Eukaryota</taxon>
        <taxon>Fungi</taxon>
        <taxon>Dikarya</taxon>
        <taxon>Ascomycota</taxon>
        <taxon>Pezizomycotina</taxon>
        <taxon>Dothideomycetes</taxon>
        <taxon>Pleosporomycetidae</taxon>
        <taxon>Mytilinidiales</taxon>
        <taxon>Argynnaceae</taxon>
        <taxon>Lepidopterella</taxon>
    </lineage>
</organism>
<dbReference type="Proteomes" id="UP000250266">
    <property type="component" value="Unassembled WGS sequence"/>
</dbReference>
<protein>
    <submittedName>
        <fullName evidence="1">Uncharacterized protein</fullName>
    </submittedName>
</protein>
<gene>
    <name evidence="1" type="ORF">K432DRAFT_100359</name>
</gene>
<sequence>MAILAALTITEDDGTSPGRSCTEPLTYMPAVSGCNYWHLSSGWYPSQGRAEEVITASSVPSHPVLQARWPRQRGLSAIRVERLFAPRPWLHICCHLHTHAGSRVSGRVLQLCDSQSMPQEGLGKTAPSDNSKPINFLLLSAPASTGLGAAASLRIVGVCGSDSGPVLVEGVRNMLYLDAGKTRGLPVFRTSRSAIQSTMRLLILLTNSLSWFLKVSWVGNR</sequence>
<keyword evidence="2" id="KW-1185">Reference proteome</keyword>
<accession>A0A8E2JD78</accession>